<gene>
    <name evidence="8" type="ORF">Tci_011713</name>
</gene>
<feature type="coiled-coil region" evidence="5">
    <location>
        <begin position="431"/>
        <end position="465"/>
    </location>
</feature>
<dbReference type="PANTHER" id="PTHR31200">
    <property type="entry name" value="INO80 COMPLEX SUBUNIT C"/>
    <property type="match status" value="1"/>
</dbReference>
<evidence type="ECO:0000256" key="6">
    <source>
        <dbReference type="SAM" id="MobiDB-lite"/>
    </source>
</evidence>
<evidence type="ECO:0000256" key="1">
    <source>
        <dbReference type="ARBA" id="ARBA00004123"/>
    </source>
</evidence>
<evidence type="ECO:0000256" key="3">
    <source>
        <dbReference type="ARBA" id="ARBA00023163"/>
    </source>
</evidence>
<dbReference type="GO" id="GO:0006338">
    <property type="term" value="P:chromatin remodeling"/>
    <property type="evidence" value="ECO:0007669"/>
    <property type="project" value="InterPro"/>
</dbReference>
<dbReference type="PANTHER" id="PTHR31200:SF1">
    <property type="entry name" value="INO80 COMPLEX SUBUNIT C"/>
    <property type="match status" value="1"/>
</dbReference>
<name>A0A6L2JV44_TANCI</name>
<feature type="region of interest" description="Disordered" evidence="6">
    <location>
        <begin position="135"/>
        <end position="163"/>
    </location>
</feature>
<keyword evidence="4" id="KW-0539">Nucleus</keyword>
<dbReference type="InterPro" id="IPR029525">
    <property type="entry name" value="INO80C/Ies6"/>
</dbReference>
<dbReference type="AlphaFoldDB" id="A0A6L2JV44"/>
<protein>
    <submittedName>
        <fullName evidence="8">Chromatin-remodeling complex subunit ies6</fullName>
    </submittedName>
</protein>
<keyword evidence="5" id="KW-0175">Coiled coil</keyword>
<dbReference type="Pfam" id="PF08265">
    <property type="entry name" value="YL1_C"/>
    <property type="match status" value="1"/>
</dbReference>
<evidence type="ECO:0000259" key="7">
    <source>
        <dbReference type="SMART" id="SM00993"/>
    </source>
</evidence>
<evidence type="ECO:0000256" key="5">
    <source>
        <dbReference type="SAM" id="Coils"/>
    </source>
</evidence>
<dbReference type="EMBL" id="BKCJ010001211">
    <property type="protein sequence ID" value="GEU39735.1"/>
    <property type="molecule type" value="Genomic_DNA"/>
</dbReference>
<feature type="domain" description="Vps72/YL1 C-terminal" evidence="7">
    <location>
        <begin position="6"/>
        <end position="35"/>
    </location>
</feature>
<dbReference type="InterPro" id="IPR013272">
    <property type="entry name" value="Vps72/YL1_C"/>
</dbReference>
<feature type="compositionally biased region" description="Basic and acidic residues" evidence="6">
    <location>
        <begin position="151"/>
        <end position="163"/>
    </location>
</feature>
<reference evidence="8" key="1">
    <citation type="journal article" date="2019" name="Sci. Rep.">
        <title>Draft genome of Tanacetum cinerariifolium, the natural source of mosquito coil.</title>
        <authorList>
            <person name="Yamashiro T."/>
            <person name="Shiraishi A."/>
            <person name="Satake H."/>
            <person name="Nakayama K."/>
        </authorList>
    </citation>
    <scope>NUCLEOTIDE SEQUENCE</scope>
</reference>
<comment type="caution">
    <text evidence="8">The sequence shown here is derived from an EMBL/GenBank/DDBJ whole genome shotgun (WGS) entry which is preliminary data.</text>
</comment>
<sequence>MHPRKQICDITGFEAPYSDPRTHMRYANTEVFKLIRSLPNEYVQSYLALRNAAVVLRDTIQLEDGVSTISQEYLLEFTSEYGIPESLHPELPTQRNPSWSSRRAKSVFIPSFLSLQTFVDERVFPTVVEWRTSAPKDQMPSAGSYSATDCLKSRQGEDRDSASCRHEVPLLTANANRLIDMEDTVGTSEFFETPSTLEKSPLDFANEDHPQMIAECGGAEGQVHDKLAHRNPSAEDVTTAEVVPEPSLEKEMAATGPPVNKRRRKREKEETEANAPPKVLRKDHAAFRLAQDTLGGESSVPVGLNTGSTVFMTATQDAPTSVSDPDPLSYAKPQPHHERDIAQSSGRAGAETPTGNVATTKPGWGVTNNWLLDTPEACQDMVDHKVPPVYFSELRHLPNVDFLSQYNKNLARQVAMGSQLRLRFEQEVRLLKKATAKIARRDRKIQAREEEIKRLDQEINSLRAMEVSDLQAQVTSEEKMKSAFEEFKRYEDDKVEQRCAEMDARLDKLSVDFDEELYPYMLASIVGRRWGMHEGLKHGIEHGRAGRDLANIEAYDPESDSKYVKALYELKDLKYSLVDQLEKLKDASIDVIMASLYLESDSGVDAPQWIRELHPGSSQLKIPVYPEVRDPKDPWSFKEEILLEDAIAANISHAEKKKKCRVVCRTYGVGFAHHARSDGVPVSVPTVSPQGLAILLADAATQTEISEDKASPRLLRSKSLPPMYNLDWP</sequence>
<proteinExistence type="predicted"/>
<dbReference type="GO" id="GO:0031011">
    <property type="term" value="C:Ino80 complex"/>
    <property type="evidence" value="ECO:0007669"/>
    <property type="project" value="InterPro"/>
</dbReference>
<evidence type="ECO:0000256" key="4">
    <source>
        <dbReference type="ARBA" id="ARBA00023242"/>
    </source>
</evidence>
<comment type="subcellular location">
    <subcellularLocation>
        <location evidence="1">Nucleus</location>
    </subcellularLocation>
</comment>
<keyword evidence="3" id="KW-0804">Transcription</keyword>
<feature type="region of interest" description="Disordered" evidence="6">
    <location>
        <begin position="250"/>
        <end position="277"/>
    </location>
</feature>
<dbReference type="SMART" id="SM00993">
    <property type="entry name" value="YL1_C"/>
    <property type="match status" value="1"/>
</dbReference>
<evidence type="ECO:0000313" key="8">
    <source>
        <dbReference type="EMBL" id="GEU39735.1"/>
    </source>
</evidence>
<feature type="region of interest" description="Disordered" evidence="6">
    <location>
        <begin position="317"/>
        <end position="362"/>
    </location>
</feature>
<evidence type="ECO:0000256" key="2">
    <source>
        <dbReference type="ARBA" id="ARBA00023015"/>
    </source>
</evidence>
<accession>A0A6L2JV44</accession>
<organism evidence="8">
    <name type="scientific">Tanacetum cinerariifolium</name>
    <name type="common">Dalmatian daisy</name>
    <name type="synonym">Chrysanthemum cinerariifolium</name>
    <dbReference type="NCBI Taxonomy" id="118510"/>
    <lineage>
        <taxon>Eukaryota</taxon>
        <taxon>Viridiplantae</taxon>
        <taxon>Streptophyta</taxon>
        <taxon>Embryophyta</taxon>
        <taxon>Tracheophyta</taxon>
        <taxon>Spermatophyta</taxon>
        <taxon>Magnoliopsida</taxon>
        <taxon>eudicotyledons</taxon>
        <taxon>Gunneridae</taxon>
        <taxon>Pentapetalae</taxon>
        <taxon>asterids</taxon>
        <taxon>campanulids</taxon>
        <taxon>Asterales</taxon>
        <taxon>Asteraceae</taxon>
        <taxon>Asteroideae</taxon>
        <taxon>Anthemideae</taxon>
        <taxon>Anthemidinae</taxon>
        <taxon>Tanacetum</taxon>
    </lineage>
</organism>
<keyword evidence="2" id="KW-0805">Transcription regulation</keyword>